<accession>A0A2T7GA90</accession>
<dbReference type="Gene3D" id="2.60.120.260">
    <property type="entry name" value="Galactose-binding domain-like"/>
    <property type="match status" value="1"/>
</dbReference>
<dbReference type="InterPro" id="IPR005674">
    <property type="entry name" value="CocE/Ser_esterase"/>
</dbReference>
<sequence length="669" mass="73798">MQIVSDYPRRVREIEHTEITMPDGTRLAARIWLPEDAGSAPVPAILEYLPYRKNDGTLARDIARAPYIAGHGYAYVRVDIRGCGESEGVMQDEYTASELQDGCDIIAWLAAQDWCDGGVGIVGISWGGFNGLQIAALQPPALKAIVTLCSTDDRYADDIHYMGGTMLCEQISWAATMFGFNANAPDPRHVGDRWRGMWMDRLRGSGLWLKNWLEHQTRDAFWKHGSICEDYSAVQVPVYAASGWADGYPRTVFRLMENLSCPRKALVGPWAHKYPHIGAPGPAINWLDEELRWWDHWLKGAETGIMDEPQIRLFMQDHAAPQGSYETRAGRWVSEPSWPSPNISRTAWHMSDSGSLQRGGSGSGSAEIATPATVGLQAGKWCSYANHGDQPVDQGPDDEASVTFQTAPLEADFEIAGDATLDITFTCDKPVALIAARLVDVAPDGSATRVTYGMLNLTHRDSHETPEPLVPGQTYSAQVPLKHVAQTLRKGHVLRLALSNTYFPMAWPAPEPATLTLDLAKCTLTLPERSGTDGDLRDLGTPRAAPPLEVEILAKGGFDWQVERTGQGGARVTITDDDGTFRIKDNDLTVTAKCTETYALENAADHAPTAQITWHHAMQRGDWSVRTETETYVTSTADALRIRASLRAWEGDTLAHEQDWDETIPRDHV</sequence>
<dbReference type="Pfam" id="PF02129">
    <property type="entry name" value="Peptidase_S15"/>
    <property type="match status" value="1"/>
</dbReference>
<dbReference type="InterPro" id="IPR013736">
    <property type="entry name" value="Xaa-Pro_dipept_C"/>
</dbReference>
<dbReference type="AlphaFoldDB" id="A0A2T7GA90"/>
<keyword evidence="1" id="KW-0378">Hydrolase</keyword>
<proteinExistence type="predicted"/>
<dbReference type="InterPro" id="IPR008979">
    <property type="entry name" value="Galactose-bd-like_sf"/>
</dbReference>
<evidence type="ECO:0000256" key="1">
    <source>
        <dbReference type="ARBA" id="ARBA00022801"/>
    </source>
</evidence>
<reference evidence="3 4" key="1">
    <citation type="submission" date="2018-04" db="EMBL/GenBank/DDBJ databases">
        <title>Pelagivirga bohaiensis gen. nov., sp. nov., a bacterium isolated from the Bohai Sea.</title>
        <authorList>
            <person name="Ji X."/>
        </authorList>
    </citation>
    <scope>NUCLEOTIDE SEQUENCE [LARGE SCALE GENOMIC DNA]</scope>
    <source>
        <strain evidence="3 4">BH-SD19</strain>
    </source>
</reference>
<dbReference type="OrthoDB" id="9806163at2"/>
<dbReference type="SMART" id="SM00939">
    <property type="entry name" value="PepX_C"/>
    <property type="match status" value="1"/>
</dbReference>
<dbReference type="NCBIfam" id="TIGR00976">
    <property type="entry name" value="CocE_NonD"/>
    <property type="match status" value="1"/>
</dbReference>
<dbReference type="Gene3D" id="3.40.50.1820">
    <property type="entry name" value="alpha/beta hydrolase"/>
    <property type="match status" value="1"/>
</dbReference>
<dbReference type="PANTHER" id="PTHR43056">
    <property type="entry name" value="PEPTIDASE S9 PROLYL OLIGOPEPTIDASE"/>
    <property type="match status" value="1"/>
</dbReference>
<organism evidence="3 4">
    <name type="scientific">Pelagivirga sediminicola</name>
    <dbReference type="NCBI Taxonomy" id="2170575"/>
    <lineage>
        <taxon>Bacteria</taxon>
        <taxon>Pseudomonadati</taxon>
        <taxon>Pseudomonadota</taxon>
        <taxon>Alphaproteobacteria</taxon>
        <taxon>Rhodobacterales</taxon>
        <taxon>Paracoccaceae</taxon>
        <taxon>Pelagivirga</taxon>
    </lineage>
</organism>
<dbReference type="Gene3D" id="1.10.3020.10">
    <property type="entry name" value="alpha-amino acid ester hydrolase ( Helical cap domain)"/>
    <property type="match status" value="1"/>
</dbReference>
<gene>
    <name evidence="3" type="ORF">DC366_06270</name>
</gene>
<dbReference type="SUPFAM" id="SSF49785">
    <property type="entry name" value="Galactose-binding domain-like"/>
    <property type="match status" value="1"/>
</dbReference>
<comment type="caution">
    <text evidence="3">The sequence shown here is derived from an EMBL/GenBank/DDBJ whole genome shotgun (WGS) entry which is preliminary data.</text>
</comment>
<dbReference type="EMBL" id="QCYH01000002">
    <property type="protein sequence ID" value="PVA11340.1"/>
    <property type="molecule type" value="Genomic_DNA"/>
</dbReference>
<dbReference type="InterPro" id="IPR000383">
    <property type="entry name" value="Xaa-Pro-like_dom"/>
</dbReference>
<dbReference type="Pfam" id="PF08530">
    <property type="entry name" value="PepX_C"/>
    <property type="match status" value="1"/>
</dbReference>
<evidence type="ECO:0000313" key="3">
    <source>
        <dbReference type="EMBL" id="PVA11340.1"/>
    </source>
</evidence>
<dbReference type="GO" id="GO:0008239">
    <property type="term" value="F:dipeptidyl-peptidase activity"/>
    <property type="evidence" value="ECO:0007669"/>
    <property type="project" value="InterPro"/>
</dbReference>
<evidence type="ECO:0000313" key="4">
    <source>
        <dbReference type="Proteomes" id="UP000244446"/>
    </source>
</evidence>
<dbReference type="InterPro" id="IPR029058">
    <property type="entry name" value="AB_hydrolase_fold"/>
</dbReference>
<evidence type="ECO:0000259" key="2">
    <source>
        <dbReference type="SMART" id="SM00939"/>
    </source>
</evidence>
<dbReference type="Proteomes" id="UP000244446">
    <property type="component" value="Unassembled WGS sequence"/>
</dbReference>
<feature type="domain" description="Xaa-Pro dipeptidyl-peptidase C-terminal" evidence="2">
    <location>
        <begin position="291"/>
        <end position="546"/>
    </location>
</feature>
<name>A0A2T7GA90_9RHOB</name>
<dbReference type="PANTHER" id="PTHR43056:SF10">
    <property type="entry name" value="COCE_NOND FAMILY, PUTATIVE (AFU_ORTHOLOGUE AFUA_7G00600)-RELATED"/>
    <property type="match status" value="1"/>
</dbReference>
<dbReference type="RefSeq" id="WP_108691313.1">
    <property type="nucleotide sequence ID" value="NZ_QCYH01000002.1"/>
</dbReference>
<dbReference type="InterPro" id="IPR050585">
    <property type="entry name" value="Xaa-Pro_dipeptidyl-ppase/CocE"/>
</dbReference>
<protein>
    <submittedName>
        <fullName evidence="3">Peptidase S15</fullName>
    </submittedName>
</protein>
<keyword evidence="4" id="KW-1185">Reference proteome</keyword>
<dbReference type="SUPFAM" id="SSF53474">
    <property type="entry name" value="alpha/beta-Hydrolases"/>
    <property type="match status" value="1"/>
</dbReference>